<organism evidence="3">
    <name type="scientific">mine drainage metagenome</name>
    <dbReference type="NCBI Taxonomy" id="410659"/>
    <lineage>
        <taxon>unclassified sequences</taxon>
        <taxon>metagenomes</taxon>
        <taxon>ecological metagenomes</taxon>
    </lineage>
</organism>
<dbReference type="Pfam" id="PF25967">
    <property type="entry name" value="RND-MFP_C"/>
    <property type="match status" value="1"/>
</dbReference>
<sequence length="104" mass="11627">SGKIALVSHALNPDSKTMPVEAIFDNRNERLKPGMFIRVSLLLHTLKNRLTIPDTAIMTRNGLLFIYVLDKNGSVEERRVMPGEDNGVRIEILKGVSLTEEVIV</sequence>
<evidence type="ECO:0000259" key="2">
    <source>
        <dbReference type="Pfam" id="PF25967"/>
    </source>
</evidence>
<feature type="non-terminal residue" evidence="3">
    <location>
        <position position="1"/>
    </location>
</feature>
<proteinExistence type="predicted"/>
<reference evidence="3" key="2">
    <citation type="journal article" date="2014" name="ISME J.">
        <title>Microbial stratification in low pH oxic and suboxic macroscopic growths along an acid mine drainage.</title>
        <authorList>
            <person name="Mendez-Garcia C."/>
            <person name="Mesa V."/>
            <person name="Sprenger R.R."/>
            <person name="Richter M."/>
            <person name="Diez M.S."/>
            <person name="Solano J."/>
            <person name="Bargiela R."/>
            <person name="Golyshina O.V."/>
            <person name="Manteca A."/>
            <person name="Ramos J.L."/>
            <person name="Gallego J.R."/>
            <person name="Llorente I."/>
            <person name="Martins Dos Santos V.A."/>
            <person name="Jensen O.N."/>
            <person name="Pelaez A.I."/>
            <person name="Sanchez J."/>
            <person name="Ferrer M."/>
        </authorList>
    </citation>
    <scope>NUCLEOTIDE SEQUENCE</scope>
</reference>
<feature type="domain" description="CusB-like beta-barrel" evidence="1">
    <location>
        <begin position="2"/>
        <end position="41"/>
    </location>
</feature>
<evidence type="ECO:0000259" key="1">
    <source>
        <dbReference type="Pfam" id="PF25954"/>
    </source>
</evidence>
<dbReference type="AlphaFoldDB" id="T1BKS1"/>
<reference evidence="3" key="1">
    <citation type="submission" date="2013-08" db="EMBL/GenBank/DDBJ databases">
        <authorList>
            <person name="Mendez C."/>
            <person name="Richter M."/>
            <person name="Ferrer M."/>
            <person name="Sanchez J."/>
        </authorList>
    </citation>
    <scope>NUCLEOTIDE SEQUENCE</scope>
</reference>
<gene>
    <name evidence="3" type="ORF">B1B_05036</name>
</gene>
<dbReference type="PANTHER" id="PTHR30469">
    <property type="entry name" value="MULTIDRUG RESISTANCE PROTEIN MDTA"/>
    <property type="match status" value="1"/>
</dbReference>
<dbReference type="Gene3D" id="2.40.420.20">
    <property type="match status" value="1"/>
</dbReference>
<dbReference type="GO" id="GO:1990281">
    <property type="term" value="C:efflux pump complex"/>
    <property type="evidence" value="ECO:0007669"/>
    <property type="project" value="TreeGrafter"/>
</dbReference>
<dbReference type="GO" id="GO:0015562">
    <property type="term" value="F:efflux transmembrane transporter activity"/>
    <property type="evidence" value="ECO:0007669"/>
    <property type="project" value="TreeGrafter"/>
</dbReference>
<dbReference type="InterPro" id="IPR058792">
    <property type="entry name" value="Beta-barrel_RND_2"/>
</dbReference>
<dbReference type="SUPFAM" id="SSF111369">
    <property type="entry name" value="HlyD-like secretion proteins"/>
    <property type="match status" value="1"/>
</dbReference>
<dbReference type="EMBL" id="AUZY01003157">
    <property type="protein sequence ID" value="EQD70392.1"/>
    <property type="molecule type" value="Genomic_DNA"/>
</dbReference>
<dbReference type="InterPro" id="IPR058627">
    <property type="entry name" value="MdtA-like_C"/>
</dbReference>
<dbReference type="Gene3D" id="2.40.30.170">
    <property type="match status" value="1"/>
</dbReference>
<feature type="non-terminal residue" evidence="3">
    <location>
        <position position="104"/>
    </location>
</feature>
<accession>T1BKS1</accession>
<comment type="caution">
    <text evidence="3">The sequence shown here is derived from an EMBL/GenBank/DDBJ whole genome shotgun (WGS) entry which is preliminary data.</text>
</comment>
<evidence type="ECO:0000313" key="3">
    <source>
        <dbReference type="EMBL" id="EQD70392.1"/>
    </source>
</evidence>
<feature type="domain" description="Multidrug resistance protein MdtA-like C-terminal permuted SH3" evidence="2">
    <location>
        <begin position="48"/>
        <end position="104"/>
    </location>
</feature>
<protein>
    <submittedName>
        <fullName evidence="3">Efflux transporter, RND family, MFP subunit</fullName>
    </submittedName>
</protein>
<name>T1BKS1_9ZZZZ</name>
<dbReference type="Pfam" id="PF25954">
    <property type="entry name" value="Beta-barrel_RND_2"/>
    <property type="match status" value="1"/>
</dbReference>